<dbReference type="InterPro" id="IPR035965">
    <property type="entry name" value="PAS-like_dom_sf"/>
</dbReference>
<evidence type="ECO:0000313" key="12">
    <source>
        <dbReference type="Proteomes" id="UP001596116"/>
    </source>
</evidence>
<dbReference type="SUPFAM" id="SSF55785">
    <property type="entry name" value="PYP-like sensor domain (PAS domain)"/>
    <property type="match status" value="1"/>
</dbReference>
<keyword evidence="8" id="KW-0902">Two-component regulatory system</keyword>
<dbReference type="GO" id="GO:0016301">
    <property type="term" value="F:kinase activity"/>
    <property type="evidence" value="ECO:0007669"/>
    <property type="project" value="UniProtKB-KW"/>
</dbReference>
<evidence type="ECO:0000256" key="3">
    <source>
        <dbReference type="ARBA" id="ARBA00022553"/>
    </source>
</evidence>
<dbReference type="CDD" id="cd00130">
    <property type="entry name" value="PAS"/>
    <property type="match status" value="1"/>
</dbReference>
<evidence type="ECO:0000256" key="2">
    <source>
        <dbReference type="ARBA" id="ARBA00012438"/>
    </source>
</evidence>
<keyword evidence="4" id="KW-0808">Transferase</keyword>
<accession>A0ABW1L2C0</accession>
<organism evidence="11 12">
    <name type="scientific">Hyphococcus aureus</name>
    <dbReference type="NCBI Taxonomy" id="2666033"/>
    <lineage>
        <taxon>Bacteria</taxon>
        <taxon>Pseudomonadati</taxon>
        <taxon>Pseudomonadota</taxon>
        <taxon>Alphaproteobacteria</taxon>
        <taxon>Parvularculales</taxon>
        <taxon>Parvularculaceae</taxon>
        <taxon>Hyphococcus</taxon>
    </lineage>
</organism>
<name>A0ABW1L2C0_9PROT</name>
<keyword evidence="7" id="KW-0067">ATP-binding</keyword>
<keyword evidence="9" id="KW-0175">Coiled coil</keyword>
<evidence type="ECO:0000256" key="1">
    <source>
        <dbReference type="ARBA" id="ARBA00000085"/>
    </source>
</evidence>
<dbReference type="PRINTS" id="PR00344">
    <property type="entry name" value="BCTRLSENSOR"/>
</dbReference>
<evidence type="ECO:0000256" key="4">
    <source>
        <dbReference type="ARBA" id="ARBA00022679"/>
    </source>
</evidence>
<keyword evidence="5" id="KW-0547">Nucleotide-binding</keyword>
<dbReference type="Gene3D" id="3.30.450.20">
    <property type="entry name" value="PAS domain"/>
    <property type="match status" value="1"/>
</dbReference>
<dbReference type="PANTHER" id="PTHR43065:SF46">
    <property type="entry name" value="C4-DICARBOXYLATE TRANSPORT SENSOR PROTEIN DCTB"/>
    <property type="match status" value="1"/>
</dbReference>
<sequence>MNDATLLEEMQSLARIVEREKARRKAVEELLAQQADELEDKSAELETASNMFKSVYTLLSEIMDVAPDMIITCFEDFKIHGGNAAAQRHLGQNERALKKRTIDDFLPGLSAELKRRRPGPFFIDNRRACRHNGDSFPVDIRGYVGPIGENIRYLVFFHDITQRVSAEEKRKEIENQVDEARRLEAIGALSAGIAHEINTPIQFIGDNLDYLEEGLTGIWKSYKRYDALRVAAAEAGCCPAEVAKVDEFNQQVSLTDLIAEITAALKESREGIKQVRDIVILMKEFAHPGTDDKDEVDVNAIITNVLAICKNRRKHTADVETKLDPALPRVRCRKGQVQQVILNLVINAIDAVDEANKGRGSIEIETRSDGDHIAIYLSDTGCGVPEALKQKIFDPFFTTKPVGKGTGQGLALAKDCIVKSHGGKLSLVDKAGFATTFLIELPLKSALKDSIREPNNDIAA</sequence>
<dbReference type="EMBL" id="JBHPON010000002">
    <property type="protein sequence ID" value="MFC6036948.1"/>
    <property type="molecule type" value="Genomic_DNA"/>
</dbReference>
<evidence type="ECO:0000256" key="6">
    <source>
        <dbReference type="ARBA" id="ARBA00022777"/>
    </source>
</evidence>
<dbReference type="InterPro" id="IPR003661">
    <property type="entry name" value="HisK_dim/P_dom"/>
</dbReference>
<dbReference type="SUPFAM" id="SSF55874">
    <property type="entry name" value="ATPase domain of HSP90 chaperone/DNA topoisomerase II/histidine kinase"/>
    <property type="match status" value="1"/>
</dbReference>
<keyword evidence="12" id="KW-1185">Reference proteome</keyword>
<comment type="caution">
    <text evidence="11">The sequence shown here is derived from an EMBL/GenBank/DDBJ whole genome shotgun (WGS) entry which is preliminary data.</text>
</comment>
<dbReference type="PANTHER" id="PTHR43065">
    <property type="entry name" value="SENSOR HISTIDINE KINASE"/>
    <property type="match status" value="1"/>
</dbReference>
<dbReference type="InterPro" id="IPR036890">
    <property type="entry name" value="HATPase_C_sf"/>
</dbReference>
<feature type="coiled-coil region" evidence="9">
    <location>
        <begin position="10"/>
        <end position="51"/>
    </location>
</feature>
<dbReference type="InterPro" id="IPR036097">
    <property type="entry name" value="HisK_dim/P_sf"/>
</dbReference>
<dbReference type="PROSITE" id="PS50109">
    <property type="entry name" value="HIS_KIN"/>
    <property type="match status" value="1"/>
</dbReference>
<dbReference type="InterPro" id="IPR005467">
    <property type="entry name" value="His_kinase_dom"/>
</dbReference>
<comment type="catalytic activity">
    <reaction evidence="1">
        <text>ATP + protein L-histidine = ADP + protein N-phospho-L-histidine.</text>
        <dbReference type="EC" id="2.7.13.3"/>
    </reaction>
</comment>
<dbReference type="NCBIfam" id="TIGR00229">
    <property type="entry name" value="sensory_box"/>
    <property type="match status" value="1"/>
</dbReference>
<evidence type="ECO:0000256" key="5">
    <source>
        <dbReference type="ARBA" id="ARBA00022741"/>
    </source>
</evidence>
<protein>
    <recommendedName>
        <fullName evidence="2">histidine kinase</fullName>
        <ecNumber evidence="2">2.7.13.3</ecNumber>
    </recommendedName>
</protein>
<dbReference type="Pfam" id="PF02518">
    <property type="entry name" value="HATPase_c"/>
    <property type="match status" value="1"/>
</dbReference>
<evidence type="ECO:0000259" key="10">
    <source>
        <dbReference type="PROSITE" id="PS50109"/>
    </source>
</evidence>
<evidence type="ECO:0000313" key="11">
    <source>
        <dbReference type="EMBL" id="MFC6036948.1"/>
    </source>
</evidence>
<evidence type="ECO:0000256" key="9">
    <source>
        <dbReference type="SAM" id="Coils"/>
    </source>
</evidence>
<dbReference type="InterPro" id="IPR004358">
    <property type="entry name" value="Sig_transdc_His_kin-like_C"/>
</dbReference>
<keyword evidence="3" id="KW-0597">Phosphoprotein</keyword>
<evidence type="ECO:0000256" key="7">
    <source>
        <dbReference type="ARBA" id="ARBA00022840"/>
    </source>
</evidence>
<dbReference type="InterPro" id="IPR003594">
    <property type="entry name" value="HATPase_dom"/>
</dbReference>
<proteinExistence type="predicted"/>
<dbReference type="Gene3D" id="1.10.287.130">
    <property type="match status" value="1"/>
</dbReference>
<dbReference type="InterPro" id="IPR000014">
    <property type="entry name" value="PAS"/>
</dbReference>
<reference evidence="11 12" key="1">
    <citation type="submission" date="2024-09" db="EMBL/GenBank/DDBJ databases">
        <authorList>
            <person name="Zhang Z.-H."/>
        </authorList>
    </citation>
    <scope>NUCLEOTIDE SEQUENCE [LARGE SCALE GENOMIC DNA]</scope>
    <source>
        <strain evidence="11 12">HHTR114</strain>
    </source>
</reference>
<dbReference type="EC" id="2.7.13.3" evidence="2"/>
<dbReference type="Gene3D" id="3.30.565.10">
    <property type="entry name" value="Histidine kinase-like ATPase, C-terminal domain"/>
    <property type="match status" value="1"/>
</dbReference>
<evidence type="ECO:0000256" key="8">
    <source>
        <dbReference type="ARBA" id="ARBA00023012"/>
    </source>
</evidence>
<gene>
    <name evidence="11" type="ORF">ACFMB1_15440</name>
</gene>
<keyword evidence="6 11" id="KW-0418">Kinase</keyword>
<dbReference type="SMART" id="SM00387">
    <property type="entry name" value="HATPase_c"/>
    <property type="match status" value="1"/>
</dbReference>
<dbReference type="CDD" id="cd00082">
    <property type="entry name" value="HisKA"/>
    <property type="match status" value="1"/>
</dbReference>
<dbReference type="RefSeq" id="WP_379881801.1">
    <property type="nucleotide sequence ID" value="NZ_JBHPON010000002.1"/>
</dbReference>
<dbReference type="SUPFAM" id="SSF47384">
    <property type="entry name" value="Homodimeric domain of signal transducing histidine kinase"/>
    <property type="match status" value="1"/>
</dbReference>
<feature type="domain" description="Histidine kinase" evidence="10">
    <location>
        <begin position="192"/>
        <end position="445"/>
    </location>
</feature>
<dbReference type="Proteomes" id="UP001596116">
    <property type="component" value="Unassembled WGS sequence"/>
</dbReference>